<dbReference type="PANTHER" id="PTHR20531:SF1">
    <property type="entry name" value="N-ALPHA-ACETYLTRANSFERASE 40"/>
    <property type="match status" value="1"/>
</dbReference>
<keyword evidence="9" id="KW-0012">Acyltransferase</keyword>
<dbReference type="EC" id="2.3.1.257" evidence="4"/>
<organism evidence="13 14">
    <name type="scientific">Remersonia thermophila</name>
    <dbReference type="NCBI Taxonomy" id="72144"/>
    <lineage>
        <taxon>Eukaryota</taxon>
        <taxon>Fungi</taxon>
        <taxon>Dikarya</taxon>
        <taxon>Ascomycota</taxon>
        <taxon>Pezizomycotina</taxon>
        <taxon>Sordariomycetes</taxon>
        <taxon>Sordariomycetidae</taxon>
        <taxon>Sordariales</taxon>
        <taxon>Sordariales incertae sedis</taxon>
        <taxon>Remersonia</taxon>
    </lineage>
</organism>
<dbReference type="EMBL" id="JAZGUE010000003">
    <property type="protein sequence ID" value="KAL2268218.1"/>
    <property type="molecule type" value="Genomic_DNA"/>
</dbReference>
<dbReference type="InterPro" id="IPR039949">
    <property type="entry name" value="NAA40"/>
</dbReference>
<proteinExistence type="inferred from homology"/>
<evidence type="ECO:0000256" key="9">
    <source>
        <dbReference type="ARBA" id="ARBA00023315"/>
    </source>
</evidence>
<dbReference type="Pfam" id="PF00583">
    <property type="entry name" value="Acetyltransf_1"/>
    <property type="match status" value="1"/>
</dbReference>
<keyword evidence="14" id="KW-1185">Reference proteome</keyword>
<comment type="catalytic activity">
    <reaction evidence="10">
        <text>N-terminal L-seryl-[histone H2A] + acetyl-CoA = N-terminal N(alpha)-acetyl-L-seryl-[histone H2A] + CoA + H(+)</text>
        <dbReference type="Rhea" id="RHEA:50600"/>
        <dbReference type="Rhea" id="RHEA-COMP:12742"/>
        <dbReference type="Rhea" id="RHEA-COMP:12744"/>
        <dbReference type="ChEBI" id="CHEBI:15378"/>
        <dbReference type="ChEBI" id="CHEBI:57287"/>
        <dbReference type="ChEBI" id="CHEBI:57288"/>
        <dbReference type="ChEBI" id="CHEBI:64738"/>
        <dbReference type="ChEBI" id="CHEBI:83690"/>
        <dbReference type="EC" id="2.3.1.257"/>
    </reaction>
</comment>
<dbReference type="InterPro" id="IPR016181">
    <property type="entry name" value="Acyl_CoA_acyltransferase"/>
</dbReference>
<dbReference type="RefSeq" id="XP_070866945.1">
    <property type="nucleotide sequence ID" value="XM_071009404.1"/>
</dbReference>
<comment type="catalytic activity">
    <reaction evidence="11">
        <text>N-terminal L-seryl-[histone H4] + acetyl-CoA = N-terminal N(alpha)-acetyl-L-seryl-[histone H4] + CoA + H(+)</text>
        <dbReference type="Rhea" id="RHEA:50596"/>
        <dbReference type="Rhea" id="RHEA-COMP:12740"/>
        <dbReference type="Rhea" id="RHEA-COMP:12743"/>
        <dbReference type="ChEBI" id="CHEBI:15378"/>
        <dbReference type="ChEBI" id="CHEBI:57287"/>
        <dbReference type="ChEBI" id="CHEBI:57288"/>
        <dbReference type="ChEBI" id="CHEBI:64738"/>
        <dbReference type="ChEBI" id="CHEBI:83690"/>
        <dbReference type="EC" id="2.3.1.257"/>
    </reaction>
</comment>
<dbReference type="InterPro" id="IPR000182">
    <property type="entry name" value="GNAT_dom"/>
</dbReference>
<dbReference type="GeneID" id="98124048"/>
<evidence type="ECO:0000256" key="1">
    <source>
        <dbReference type="ARBA" id="ARBA00004123"/>
    </source>
</evidence>
<dbReference type="Gene3D" id="3.40.630.30">
    <property type="match status" value="1"/>
</dbReference>
<keyword evidence="6" id="KW-0963">Cytoplasm</keyword>
<comment type="caution">
    <text evidence="13">The sequence shown here is derived from an EMBL/GenBank/DDBJ whole genome shotgun (WGS) entry which is preliminary data.</text>
</comment>
<comment type="similarity">
    <text evidence="3">Belongs to the acetyltransferase family. NAA40 subfamily.</text>
</comment>
<evidence type="ECO:0000256" key="7">
    <source>
        <dbReference type="ARBA" id="ARBA00022679"/>
    </source>
</evidence>
<feature type="domain" description="N-acetyltransferase" evidence="12">
    <location>
        <begin position="49"/>
        <end position="201"/>
    </location>
</feature>
<evidence type="ECO:0000256" key="5">
    <source>
        <dbReference type="ARBA" id="ARBA00015043"/>
    </source>
</evidence>
<dbReference type="SUPFAM" id="SSF55729">
    <property type="entry name" value="Acyl-CoA N-acyltransferases (Nat)"/>
    <property type="match status" value="1"/>
</dbReference>
<evidence type="ECO:0000313" key="14">
    <source>
        <dbReference type="Proteomes" id="UP001600064"/>
    </source>
</evidence>
<reference evidence="13 14" key="1">
    <citation type="journal article" date="2024" name="Commun. Biol.">
        <title>Comparative genomic analysis of thermophilic fungi reveals convergent evolutionary adaptations and gene losses.</title>
        <authorList>
            <person name="Steindorff A.S."/>
            <person name="Aguilar-Pontes M.V."/>
            <person name="Robinson A.J."/>
            <person name="Andreopoulos B."/>
            <person name="LaButti K."/>
            <person name="Kuo A."/>
            <person name="Mondo S."/>
            <person name="Riley R."/>
            <person name="Otillar R."/>
            <person name="Haridas S."/>
            <person name="Lipzen A."/>
            <person name="Grimwood J."/>
            <person name="Schmutz J."/>
            <person name="Clum A."/>
            <person name="Reid I.D."/>
            <person name="Moisan M.C."/>
            <person name="Butler G."/>
            <person name="Nguyen T.T.M."/>
            <person name="Dewar K."/>
            <person name="Conant G."/>
            <person name="Drula E."/>
            <person name="Henrissat B."/>
            <person name="Hansel C."/>
            <person name="Singer S."/>
            <person name="Hutchinson M.I."/>
            <person name="de Vries R.P."/>
            <person name="Natvig D.O."/>
            <person name="Powell A.J."/>
            <person name="Tsang A."/>
            <person name="Grigoriev I.V."/>
        </authorList>
    </citation>
    <scope>NUCLEOTIDE SEQUENCE [LARGE SCALE GENOMIC DNA]</scope>
    <source>
        <strain evidence="13 14">ATCC 22073</strain>
    </source>
</reference>
<evidence type="ECO:0000256" key="4">
    <source>
        <dbReference type="ARBA" id="ARBA00012950"/>
    </source>
</evidence>
<dbReference type="PROSITE" id="PS51186">
    <property type="entry name" value="GNAT"/>
    <property type="match status" value="1"/>
</dbReference>
<keyword evidence="8" id="KW-0539">Nucleus</keyword>
<sequence length="212" mass="24276">MKPPPCAIELANRKPDEQFIADYLLPQDTRWTTSWTHPLTNAEHTISLVGQPRLSEADLAACFRLIEETSRKDYEASSAKWRPRKKLDEMRSPDLRYILVKEKETGAVRGFTSLMPTYEEGEPVIYCYEIHLHSELQGTGLGKLLMSFHTTIAQHLPPINKVMLTCFLSNARGLAFYRKLGFDKDDISPEPRVLRGGKTREPDYVILSKLVR</sequence>
<dbReference type="PANTHER" id="PTHR20531">
    <property type="entry name" value="N-ALPHA-ACETYLTRANSFERASE 40"/>
    <property type="match status" value="1"/>
</dbReference>
<evidence type="ECO:0000256" key="2">
    <source>
        <dbReference type="ARBA" id="ARBA00004496"/>
    </source>
</evidence>
<name>A0ABR4DCZ5_9PEZI</name>
<evidence type="ECO:0000256" key="10">
    <source>
        <dbReference type="ARBA" id="ARBA00047821"/>
    </source>
</evidence>
<comment type="subcellular location">
    <subcellularLocation>
        <location evidence="2">Cytoplasm</location>
    </subcellularLocation>
    <subcellularLocation>
        <location evidence="1">Nucleus</location>
    </subcellularLocation>
</comment>
<evidence type="ECO:0000259" key="12">
    <source>
        <dbReference type="PROSITE" id="PS51186"/>
    </source>
</evidence>
<evidence type="ECO:0000256" key="8">
    <source>
        <dbReference type="ARBA" id="ARBA00023242"/>
    </source>
</evidence>
<evidence type="ECO:0000256" key="11">
    <source>
        <dbReference type="ARBA" id="ARBA00049524"/>
    </source>
</evidence>
<protein>
    <recommendedName>
        <fullName evidence="5">N-alpha-acetyltransferase 40</fullName>
        <ecNumber evidence="4">2.3.1.257</ecNumber>
    </recommendedName>
</protein>
<dbReference type="Proteomes" id="UP001600064">
    <property type="component" value="Unassembled WGS sequence"/>
</dbReference>
<evidence type="ECO:0000256" key="6">
    <source>
        <dbReference type="ARBA" id="ARBA00022490"/>
    </source>
</evidence>
<accession>A0ABR4DCZ5</accession>
<evidence type="ECO:0000256" key="3">
    <source>
        <dbReference type="ARBA" id="ARBA00008870"/>
    </source>
</evidence>
<evidence type="ECO:0000313" key="13">
    <source>
        <dbReference type="EMBL" id="KAL2268218.1"/>
    </source>
</evidence>
<gene>
    <name evidence="13" type="ORF">VTJ83DRAFT_3064</name>
</gene>
<keyword evidence="7" id="KW-0808">Transferase</keyword>